<dbReference type="PANTHER" id="PTHR31676">
    <property type="entry name" value="T31J12.3 PROTEIN-RELATED"/>
    <property type="match status" value="1"/>
</dbReference>
<dbReference type="PANTHER" id="PTHR31676:SF71">
    <property type="entry name" value="EXPRESSED PROTEIN"/>
    <property type="match status" value="1"/>
</dbReference>
<keyword evidence="1" id="KW-0732">Signal</keyword>
<proteinExistence type="predicted"/>
<evidence type="ECO:0008006" key="4">
    <source>
        <dbReference type="Google" id="ProtNLM"/>
    </source>
</evidence>
<dbReference type="OrthoDB" id="755906at2759"/>
<evidence type="ECO:0000256" key="1">
    <source>
        <dbReference type="SAM" id="SignalP"/>
    </source>
</evidence>
<dbReference type="EMBL" id="QPKB01000002">
    <property type="protein sequence ID" value="RWR77661.1"/>
    <property type="molecule type" value="Genomic_DNA"/>
</dbReference>
<dbReference type="InterPro" id="IPR036758">
    <property type="entry name" value="At5g01610-like"/>
</dbReference>
<dbReference type="AlphaFoldDB" id="A0A3S3MQ48"/>
<accession>A0A3S3MQ48</accession>
<dbReference type="Proteomes" id="UP000283530">
    <property type="component" value="Unassembled WGS sequence"/>
</dbReference>
<feature type="signal peptide" evidence="1">
    <location>
        <begin position="1"/>
        <end position="24"/>
    </location>
</feature>
<feature type="chain" id="PRO_5018726510" description="DUF538 domain-containing protein" evidence="1">
    <location>
        <begin position="25"/>
        <end position="189"/>
    </location>
</feature>
<name>A0A3S3MQ48_9MAGN</name>
<sequence>MVSSSSSLLLFLFHFLIFFSSSNSLPDSVADSPTQPSNGTTVYELLPKYGLPSGLLPDSVTSYSLSDSGDFVVELQKPCYLQFEYLVYYDRRITGTLMYGGIKNLKGIEVKKFFLWLNVDEIMVDLPPSDFIYFHVGWITKKLDISQFRRVRSCGDGVCMSVLQVPEGNSMSILQVPAQTRKIPMLFAE</sequence>
<dbReference type="Pfam" id="PF04398">
    <property type="entry name" value="DUF538"/>
    <property type="match status" value="1"/>
</dbReference>
<dbReference type="SUPFAM" id="SSF141562">
    <property type="entry name" value="At5g01610-like"/>
    <property type="match status" value="1"/>
</dbReference>
<dbReference type="InterPro" id="IPR007493">
    <property type="entry name" value="DUF538"/>
</dbReference>
<keyword evidence="3" id="KW-1185">Reference proteome</keyword>
<protein>
    <recommendedName>
        <fullName evidence="4">DUF538 domain-containing protein</fullName>
    </recommendedName>
</protein>
<dbReference type="Gene3D" id="2.30.240.10">
    <property type="entry name" value="At5g01610-like"/>
    <property type="match status" value="1"/>
</dbReference>
<organism evidence="2 3">
    <name type="scientific">Cinnamomum micranthum f. kanehirae</name>
    <dbReference type="NCBI Taxonomy" id="337451"/>
    <lineage>
        <taxon>Eukaryota</taxon>
        <taxon>Viridiplantae</taxon>
        <taxon>Streptophyta</taxon>
        <taxon>Embryophyta</taxon>
        <taxon>Tracheophyta</taxon>
        <taxon>Spermatophyta</taxon>
        <taxon>Magnoliopsida</taxon>
        <taxon>Magnoliidae</taxon>
        <taxon>Laurales</taxon>
        <taxon>Lauraceae</taxon>
        <taxon>Cinnamomum</taxon>
    </lineage>
</organism>
<evidence type="ECO:0000313" key="2">
    <source>
        <dbReference type="EMBL" id="RWR77661.1"/>
    </source>
</evidence>
<evidence type="ECO:0000313" key="3">
    <source>
        <dbReference type="Proteomes" id="UP000283530"/>
    </source>
</evidence>
<reference evidence="2 3" key="1">
    <citation type="journal article" date="2019" name="Nat. Plants">
        <title>Stout camphor tree genome fills gaps in understanding of flowering plant genome evolution.</title>
        <authorList>
            <person name="Chaw S.M."/>
            <person name="Liu Y.C."/>
            <person name="Wu Y.W."/>
            <person name="Wang H.Y."/>
            <person name="Lin C.I."/>
            <person name="Wu C.S."/>
            <person name="Ke H.M."/>
            <person name="Chang L.Y."/>
            <person name="Hsu C.Y."/>
            <person name="Yang H.T."/>
            <person name="Sudianto E."/>
            <person name="Hsu M.H."/>
            <person name="Wu K.P."/>
            <person name="Wang L.N."/>
            <person name="Leebens-Mack J.H."/>
            <person name="Tsai I.J."/>
        </authorList>
    </citation>
    <scope>NUCLEOTIDE SEQUENCE [LARGE SCALE GENOMIC DNA]</scope>
    <source>
        <strain evidence="3">cv. Chaw 1501</strain>
        <tissue evidence="2">Young leaves</tissue>
    </source>
</reference>
<gene>
    <name evidence="2" type="ORF">CKAN_00615800</name>
</gene>
<comment type="caution">
    <text evidence="2">The sequence shown here is derived from an EMBL/GenBank/DDBJ whole genome shotgun (WGS) entry which is preliminary data.</text>
</comment>